<proteinExistence type="predicted"/>
<sequence>MQSPHVVEFNESNFRQILEGSSQAPVLIHFWAPSHPESTQIIPELQSLTQQYNGAFTLALLNCEQEQTIAGQFGVQALPTIALFINGQPVDGLGGPQTIESIVAMLDKHLPNQDEMKLRHALEKMQSGEHAEALVALRELPESLTTKGEVKLAIADCLLEMGQFSDAEIQLKTIPLEYQDNYYKSMIAKLELHQQAADSPEIQSLELQFQQDTSNTQLAHDLALQYHQVSRDEEALALLWSFIRSDLNVQDGDLKKAFMDILSALGQGNAISGKYRRQLYSLLY</sequence>
<name>A0A1E5DBN9_9VIBR</name>
<dbReference type="GO" id="GO:0006950">
    <property type="term" value="P:response to stress"/>
    <property type="evidence" value="ECO:0007669"/>
    <property type="project" value="UniProtKB-ARBA"/>
</dbReference>
<dbReference type="InterPro" id="IPR036249">
    <property type="entry name" value="Thioredoxin-like_sf"/>
</dbReference>
<dbReference type="PANTHER" id="PTHR45663">
    <property type="entry name" value="GEO12009P1"/>
    <property type="match status" value="1"/>
</dbReference>
<dbReference type="GO" id="GO:0015035">
    <property type="term" value="F:protein-disulfide reductase activity"/>
    <property type="evidence" value="ECO:0007669"/>
    <property type="project" value="TreeGrafter"/>
</dbReference>
<gene>
    <name evidence="2" type="ORF">A130_00255</name>
</gene>
<dbReference type="InterPro" id="IPR011990">
    <property type="entry name" value="TPR-like_helical_dom_sf"/>
</dbReference>
<organism evidence="2 3">
    <name type="scientific">Vibrio genomosp. F6 str. FF-238</name>
    <dbReference type="NCBI Taxonomy" id="1191298"/>
    <lineage>
        <taxon>Bacteria</taxon>
        <taxon>Pseudomonadati</taxon>
        <taxon>Pseudomonadota</taxon>
        <taxon>Gammaproteobacteria</taxon>
        <taxon>Vibrionales</taxon>
        <taxon>Vibrionaceae</taxon>
        <taxon>Vibrio</taxon>
    </lineage>
</organism>
<dbReference type="PROSITE" id="PS51352">
    <property type="entry name" value="THIOREDOXIN_2"/>
    <property type="match status" value="1"/>
</dbReference>
<dbReference type="Gene3D" id="1.25.40.10">
    <property type="entry name" value="Tetratricopeptide repeat domain"/>
    <property type="match status" value="2"/>
</dbReference>
<feature type="domain" description="Thioredoxin" evidence="1">
    <location>
        <begin position="1"/>
        <end position="111"/>
    </location>
</feature>
<dbReference type="RefSeq" id="WP_017053280.1">
    <property type="nucleotide sequence ID" value="NZ_AJYW02000002.1"/>
</dbReference>
<accession>A0A1E5DBN9</accession>
<dbReference type="Gene3D" id="3.40.30.10">
    <property type="entry name" value="Glutaredoxin"/>
    <property type="match status" value="1"/>
</dbReference>
<dbReference type="SUPFAM" id="SSF48452">
    <property type="entry name" value="TPR-like"/>
    <property type="match status" value="1"/>
</dbReference>
<dbReference type="SUPFAM" id="SSF52833">
    <property type="entry name" value="Thioredoxin-like"/>
    <property type="match status" value="1"/>
</dbReference>
<dbReference type="CDD" id="cd02956">
    <property type="entry name" value="ybbN"/>
    <property type="match status" value="1"/>
</dbReference>
<dbReference type="GO" id="GO:0005737">
    <property type="term" value="C:cytoplasm"/>
    <property type="evidence" value="ECO:0007669"/>
    <property type="project" value="TreeGrafter"/>
</dbReference>
<dbReference type="Pfam" id="PF00085">
    <property type="entry name" value="Thioredoxin"/>
    <property type="match status" value="1"/>
</dbReference>
<dbReference type="PANTHER" id="PTHR45663:SF11">
    <property type="entry name" value="GEO12009P1"/>
    <property type="match status" value="1"/>
</dbReference>
<keyword evidence="3" id="KW-1185">Reference proteome</keyword>
<evidence type="ECO:0000313" key="3">
    <source>
        <dbReference type="Proteomes" id="UP000094165"/>
    </source>
</evidence>
<dbReference type="AlphaFoldDB" id="A0A1E5DBN9"/>
<protein>
    <submittedName>
        <fullName evidence="2">Co-chaperone YbbN</fullName>
    </submittedName>
</protein>
<dbReference type="Pfam" id="PF14561">
    <property type="entry name" value="TPR_20"/>
    <property type="match status" value="1"/>
</dbReference>
<comment type="caution">
    <text evidence="2">The sequence shown here is derived from an EMBL/GenBank/DDBJ whole genome shotgun (WGS) entry which is preliminary data.</text>
</comment>
<dbReference type="EMBL" id="AJYW02000002">
    <property type="protein sequence ID" value="OEE81173.1"/>
    <property type="molecule type" value="Genomic_DNA"/>
</dbReference>
<reference evidence="2 3" key="1">
    <citation type="journal article" date="2012" name="Science">
        <title>Ecological populations of bacteria act as socially cohesive units of antibiotic production and resistance.</title>
        <authorList>
            <person name="Cordero O.X."/>
            <person name="Wildschutte H."/>
            <person name="Kirkup B."/>
            <person name="Proehl S."/>
            <person name="Ngo L."/>
            <person name="Hussain F."/>
            <person name="Le Roux F."/>
            <person name="Mincer T."/>
            <person name="Polz M.F."/>
        </authorList>
    </citation>
    <scope>NUCLEOTIDE SEQUENCE [LARGE SCALE GENOMIC DNA]</scope>
    <source>
        <strain evidence="2 3">FF-238</strain>
    </source>
</reference>
<evidence type="ECO:0000259" key="1">
    <source>
        <dbReference type="PROSITE" id="PS51352"/>
    </source>
</evidence>
<dbReference type="InterPro" id="IPR013766">
    <property type="entry name" value="Thioredoxin_domain"/>
</dbReference>
<dbReference type="Proteomes" id="UP000094165">
    <property type="component" value="Unassembled WGS sequence"/>
</dbReference>
<dbReference type="Pfam" id="PF14559">
    <property type="entry name" value="TPR_19"/>
    <property type="match status" value="1"/>
</dbReference>
<evidence type="ECO:0000313" key="2">
    <source>
        <dbReference type="EMBL" id="OEE81173.1"/>
    </source>
</evidence>